<evidence type="ECO:0000313" key="2">
    <source>
        <dbReference type="EMBL" id="RZR71813.1"/>
    </source>
</evidence>
<name>A0A445MC55_ENSVE</name>
<accession>A0A445MC55</accession>
<proteinExistence type="predicted"/>
<sequence>MVPLGPRLVLRTSWRPLAALMFMWSAADLFSTSAFGFNTRSDILASDRHTVEPKQKRRRRQQRDQARVGF</sequence>
<organism evidence="2">
    <name type="scientific">Ensete ventricosum</name>
    <name type="common">Abyssinian banana</name>
    <name type="synonym">Musa ensete</name>
    <dbReference type="NCBI Taxonomy" id="4639"/>
    <lineage>
        <taxon>Eukaryota</taxon>
        <taxon>Viridiplantae</taxon>
        <taxon>Streptophyta</taxon>
        <taxon>Embryophyta</taxon>
        <taxon>Tracheophyta</taxon>
        <taxon>Spermatophyta</taxon>
        <taxon>Magnoliopsida</taxon>
        <taxon>Liliopsida</taxon>
        <taxon>Zingiberales</taxon>
        <taxon>Musaceae</taxon>
        <taxon>Ensete</taxon>
    </lineage>
</organism>
<gene>
    <name evidence="2" type="ORF">BHM03_00007658</name>
</gene>
<reference evidence="2" key="1">
    <citation type="journal article" date="2018" name="Data Brief">
        <title>Genome sequence data from 17 accessions of Ensete ventricosum, a staple food crop for millions in Ethiopia.</title>
        <authorList>
            <person name="Yemataw Z."/>
            <person name="Muzemil S."/>
            <person name="Ambachew D."/>
            <person name="Tripathi L."/>
            <person name="Tesfaye K."/>
            <person name="Chala A."/>
            <person name="Farbos A."/>
            <person name="O'Neill P."/>
            <person name="Moore K."/>
            <person name="Grant M."/>
            <person name="Studholme D.J."/>
        </authorList>
    </citation>
    <scope>NUCLEOTIDE SEQUENCE [LARGE SCALE GENOMIC DNA]</scope>
    <source>
        <tissue evidence="2">Leaf</tissue>
    </source>
</reference>
<feature type="region of interest" description="Disordered" evidence="1">
    <location>
        <begin position="48"/>
        <end position="70"/>
    </location>
</feature>
<dbReference type="EMBL" id="KV875589">
    <property type="protein sequence ID" value="RZR71813.1"/>
    <property type="molecule type" value="Genomic_DNA"/>
</dbReference>
<dbReference type="AlphaFoldDB" id="A0A445MC55"/>
<evidence type="ECO:0000256" key="1">
    <source>
        <dbReference type="SAM" id="MobiDB-lite"/>
    </source>
</evidence>
<protein>
    <submittedName>
        <fullName evidence="2">Uncharacterized protein</fullName>
    </submittedName>
</protein>
<dbReference type="Proteomes" id="UP000290560">
    <property type="component" value="Unassembled WGS sequence"/>
</dbReference>